<dbReference type="Gene3D" id="1.10.10.60">
    <property type="entry name" value="Homeodomain-like"/>
    <property type="match status" value="1"/>
</dbReference>
<gene>
    <name evidence="7" type="ORF">ALMOND_2B009742</name>
</gene>
<evidence type="ECO:0000256" key="2">
    <source>
        <dbReference type="ARBA" id="ARBA00023015"/>
    </source>
</evidence>
<dbReference type="GO" id="GO:0003677">
    <property type="term" value="F:DNA binding"/>
    <property type="evidence" value="ECO:0007669"/>
    <property type="project" value="InterPro"/>
</dbReference>
<feature type="domain" description="MYB-CC type transcription factor LHEQLE-containing" evidence="6">
    <location>
        <begin position="81"/>
        <end position="128"/>
    </location>
</feature>
<dbReference type="AlphaFoldDB" id="A0A5E4EZ95"/>
<proteinExistence type="predicted"/>
<dbReference type="Proteomes" id="UP000327085">
    <property type="component" value="Chromosome 1"/>
</dbReference>
<keyword evidence="3" id="KW-0804">Transcription</keyword>
<dbReference type="PANTHER" id="PTHR31499:SF11">
    <property type="entry name" value="MYB FAMILY TRANSCRIPTION FACTOR PHL8"/>
    <property type="match status" value="1"/>
</dbReference>
<dbReference type="InterPro" id="IPR025756">
    <property type="entry name" value="Myb_CC_LHEQLE"/>
</dbReference>
<organism evidence="7 8">
    <name type="scientific">Prunus dulcis</name>
    <name type="common">Almond</name>
    <name type="synonym">Amygdalus dulcis</name>
    <dbReference type="NCBI Taxonomy" id="3755"/>
    <lineage>
        <taxon>Eukaryota</taxon>
        <taxon>Viridiplantae</taxon>
        <taxon>Streptophyta</taxon>
        <taxon>Embryophyta</taxon>
        <taxon>Tracheophyta</taxon>
        <taxon>Spermatophyta</taxon>
        <taxon>Magnoliopsida</taxon>
        <taxon>eudicotyledons</taxon>
        <taxon>Gunneridae</taxon>
        <taxon>Pentapetalae</taxon>
        <taxon>rosids</taxon>
        <taxon>fabids</taxon>
        <taxon>Rosales</taxon>
        <taxon>Rosaceae</taxon>
        <taxon>Amygdaloideae</taxon>
        <taxon>Amygdaleae</taxon>
        <taxon>Prunus</taxon>
    </lineage>
</organism>
<evidence type="ECO:0000256" key="3">
    <source>
        <dbReference type="ARBA" id="ARBA00023163"/>
    </source>
</evidence>
<name>A0A5E4EZ95_PRUDU</name>
<dbReference type="InterPro" id="IPR009057">
    <property type="entry name" value="Homeodomain-like_sf"/>
</dbReference>
<dbReference type="GO" id="GO:0003700">
    <property type="term" value="F:DNA-binding transcription factor activity"/>
    <property type="evidence" value="ECO:0007669"/>
    <property type="project" value="InterPro"/>
</dbReference>
<comment type="subcellular location">
    <subcellularLocation>
        <location evidence="1">Nucleus</location>
    </subcellularLocation>
</comment>
<protein>
    <submittedName>
        <fullName evidence="7">PREDICTED: myb</fullName>
    </submittedName>
</protein>
<evidence type="ECO:0000256" key="5">
    <source>
        <dbReference type="SAM" id="MobiDB-lite"/>
    </source>
</evidence>
<dbReference type="EMBL" id="CABIKO010000044">
    <property type="protein sequence ID" value="VVA20500.1"/>
    <property type="molecule type" value="Genomic_DNA"/>
</dbReference>
<evidence type="ECO:0000256" key="4">
    <source>
        <dbReference type="ARBA" id="ARBA00023242"/>
    </source>
</evidence>
<dbReference type="SUPFAM" id="SSF46689">
    <property type="entry name" value="Homeodomain-like"/>
    <property type="match status" value="1"/>
</dbReference>
<keyword evidence="2" id="KW-0805">Transcription regulation</keyword>
<reference evidence="8" key="1">
    <citation type="journal article" date="2020" name="Plant J.">
        <title>Transposons played a major role in the diversification between the closely related almond and peach genomes: results from the almond genome sequence.</title>
        <authorList>
            <person name="Alioto T."/>
            <person name="Alexiou K.G."/>
            <person name="Bardil A."/>
            <person name="Barteri F."/>
            <person name="Castanera R."/>
            <person name="Cruz F."/>
            <person name="Dhingra A."/>
            <person name="Duval H."/>
            <person name="Fernandez I Marti A."/>
            <person name="Frias L."/>
            <person name="Galan B."/>
            <person name="Garcia J.L."/>
            <person name="Howad W."/>
            <person name="Gomez-Garrido J."/>
            <person name="Gut M."/>
            <person name="Julca I."/>
            <person name="Morata J."/>
            <person name="Puigdomenech P."/>
            <person name="Ribeca P."/>
            <person name="Rubio Cabetas M.J."/>
            <person name="Vlasova A."/>
            <person name="Wirthensohn M."/>
            <person name="Garcia-Mas J."/>
            <person name="Gabaldon T."/>
            <person name="Casacuberta J.M."/>
            <person name="Arus P."/>
        </authorList>
    </citation>
    <scope>NUCLEOTIDE SEQUENCE [LARGE SCALE GENOMIC DNA]</scope>
    <source>
        <strain evidence="8">cv. Texas</strain>
    </source>
</reference>
<evidence type="ECO:0000313" key="7">
    <source>
        <dbReference type="EMBL" id="VVA20500.1"/>
    </source>
</evidence>
<dbReference type="Pfam" id="PF14379">
    <property type="entry name" value="Myb_CC_LHEQLE"/>
    <property type="match status" value="1"/>
</dbReference>
<keyword evidence="4" id="KW-0539">Nucleus</keyword>
<accession>A0A5E4EZ95</accession>
<dbReference type="InterPro" id="IPR046955">
    <property type="entry name" value="PHR1-like"/>
</dbReference>
<dbReference type="NCBIfam" id="TIGR01557">
    <property type="entry name" value="myb_SHAQKYF"/>
    <property type="match status" value="1"/>
</dbReference>
<feature type="region of interest" description="Disordered" evidence="5">
    <location>
        <begin position="177"/>
        <end position="216"/>
    </location>
</feature>
<feature type="compositionally biased region" description="Basic and acidic residues" evidence="5">
    <location>
        <begin position="195"/>
        <end position="213"/>
    </location>
</feature>
<dbReference type="PANTHER" id="PTHR31499">
    <property type="entry name" value="MYB FAMILY TRANSCRIPTION FACTOR PHL11"/>
    <property type="match status" value="1"/>
</dbReference>
<evidence type="ECO:0000256" key="1">
    <source>
        <dbReference type="ARBA" id="ARBA00004123"/>
    </source>
</evidence>
<evidence type="ECO:0000313" key="8">
    <source>
        <dbReference type="Proteomes" id="UP000327085"/>
    </source>
</evidence>
<feature type="compositionally biased region" description="Low complexity" evidence="5">
    <location>
        <begin position="182"/>
        <end position="194"/>
    </location>
</feature>
<sequence>MSLFHIWAEATPKSLMRVMGIHGLTLYHLKSHLQKYRLGKSQQSENCTDIKQEDYKEIQSSDDHFDTDISDETHCQINESLQIAESLQLQMEVQRKLHEQIEVQRHLQLRIEAQGKYLQTVLKKAQETLSGYGSSSVGVELAKAELTQLVSMVNNGCPSSSFSELTETGTSSLKYVERKQMRGSMESSLTSSESSGRKEEKQPMHKHGGDPEKSNTTCMELPLMDIHPENKPWNNVTNNHVIGRKRSSSPISDGICVEQPISKRTPTQRDKSGQHLRKSGLLDTIDLNRKYQNDIDSGPKVIDLNCKGI</sequence>
<dbReference type="GO" id="GO:0005634">
    <property type="term" value="C:nucleus"/>
    <property type="evidence" value="ECO:0007669"/>
    <property type="project" value="UniProtKB-SubCell"/>
</dbReference>
<dbReference type="Gramene" id="VVA20500">
    <property type="protein sequence ID" value="VVA20500"/>
    <property type="gene ID" value="Prudul26B009742"/>
</dbReference>
<dbReference type="InterPro" id="IPR006447">
    <property type="entry name" value="Myb_dom_plants"/>
</dbReference>
<evidence type="ECO:0000259" key="6">
    <source>
        <dbReference type="Pfam" id="PF14379"/>
    </source>
</evidence>